<feature type="compositionally biased region" description="Polar residues" evidence="1">
    <location>
        <begin position="17"/>
        <end position="27"/>
    </location>
</feature>
<evidence type="ECO:0000313" key="3">
    <source>
        <dbReference type="EMBL" id="SEO82847.1"/>
    </source>
</evidence>
<dbReference type="Pfam" id="PF18545">
    <property type="entry name" value="HalOD1"/>
    <property type="match status" value="1"/>
</dbReference>
<evidence type="ECO:0000256" key="1">
    <source>
        <dbReference type="SAM" id="MobiDB-lite"/>
    </source>
</evidence>
<dbReference type="EMBL" id="FOCX01000020">
    <property type="protein sequence ID" value="SEO82847.1"/>
    <property type="molecule type" value="Genomic_DNA"/>
</dbReference>
<accession>A0A1H8SW51</accession>
<feature type="region of interest" description="Disordered" evidence="1">
    <location>
        <begin position="1"/>
        <end position="27"/>
    </location>
</feature>
<reference evidence="4" key="1">
    <citation type="submission" date="2016-10" db="EMBL/GenBank/DDBJ databases">
        <authorList>
            <person name="Varghese N."/>
            <person name="Submissions S."/>
        </authorList>
    </citation>
    <scope>NUCLEOTIDE SEQUENCE [LARGE SCALE GENOMIC DNA]</scope>
    <source>
        <strain evidence="4">IBRC-M 10043</strain>
    </source>
</reference>
<dbReference type="InterPro" id="IPR040624">
    <property type="entry name" value="HalOD1"/>
</dbReference>
<dbReference type="OrthoDB" id="205616at2157"/>
<dbReference type="RefSeq" id="WP_092662590.1">
    <property type="nucleotide sequence ID" value="NZ_FOCX01000020.1"/>
</dbReference>
<dbReference type="Proteomes" id="UP000198775">
    <property type="component" value="Unassembled WGS sequence"/>
</dbReference>
<protein>
    <recommendedName>
        <fullName evidence="2">Halobacterial output domain-containing protein</fullName>
    </recommendedName>
</protein>
<feature type="domain" description="Halobacterial output" evidence="2">
    <location>
        <begin position="26"/>
        <end position="97"/>
    </location>
</feature>
<organism evidence="3 4">
    <name type="scientific">Halorientalis persicus</name>
    <dbReference type="NCBI Taxonomy" id="1367881"/>
    <lineage>
        <taxon>Archaea</taxon>
        <taxon>Methanobacteriati</taxon>
        <taxon>Methanobacteriota</taxon>
        <taxon>Stenosarchaea group</taxon>
        <taxon>Halobacteria</taxon>
        <taxon>Halobacteriales</taxon>
        <taxon>Haloarculaceae</taxon>
        <taxon>Halorientalis</taxon>
    </lineage>
</organism>
<keyword evidence="4" id="KW-1185">Reference proteome</keyword>
<feature type="compositionally biased region" description="Basic and acidic residues" evidence="1">
    <location>
        <begin position="1"/>
        <end position="10"/>
    </location>
</feature>
<evidence type="ECO:0000259" key="2">
    <source>
        <dbReference type="Pfam" id="PF18545"/>
    </source>
</evidence>
<sequence>MTPPDDREVTYDAETGTYRTSYDPSTQNPSIRVLEAVGAVRDAEPTALDPLDEYVDPDALDHVFGPTTEQSGVHGSLSFNYEGLLVVVHSDGEIELREGV</sequence>
<proteinExistence type="predicted"/>
<dbReference type="AlphaFoldDB" id="A0A1H8SW51"/>
<gene>
    <name evidence="3" type="ORF">SAMN05216388_102057</name>
</gene>
<evidence type="ECO:0000313" key="4">
    <source>
        <dbReference type="Proteomes" id="UP000198775"/>
    </source>
</evidence>
<name>A0A1H8SW51_9EURY</name>